<gene>
    <name evidence="13" type="ORF">N6G96_07250</name>
</gene>
<evidence type="ECO:0000256" key="7">
    <source>
        <dbReference type="ARBA" id="ARBA00030003"/>
    </source>
</evidence>
<dbReference type="InterPro" id="IPR025589">
    <property type="entry name" value="Toprim_C_rpt"/>
</dbReference>
<dbReference type="InterPro" id="IPR013826">
    <property type="entry name" value="Topo_IA_cen_sub3"/>
</dbReference>
<dbReference type="Pfam" id="PF01751">
    <property type="entry name" value="Toprim"/>
    <property type="match status" value="1"/>
</dbReference>
<keyword evidence="4" id="KW-0799">Topoisomerase</keyword>
<dbReference type="EC" id="5.6.2.1" evidence="3"/>
<dbReference type="InterPro" id="IPR013825">
    <property type="entry name" value="Topo_IA_cen_sub2"/>
</dbReference>
<dbReference type="Gene3D" id="2.70.20.10">
    <property type="entry name" value="Topoisomerase I, domain 3"/>
    <property type="match status" value="1"/>
</dbReference>
<evidence type="ECO:0000256" key="8">
    <source>
        <dbReference type="ARBA" id="ARBA00031985"/>
    </source>
</evidence>
<dbReference type="InterPro" id="IPR003601">
    <property type="entry name" value="Topo_IA_2"/>
</dbReference>
<evidence type="ECO:0000256" key="3">
    <source>
        <dbReference type="ARBA" id="ARBA00012891"/>
    </source>
</evidence>
<feature type="domain" description="Toprim" evidence="11">
    <location>
        <begin position="1"/>
        <end position="137"/>
    </location>
</feature>
<dbReference type="SMART" id="SM00436">
    <property type="entry name" value="TOP1Bc"/>
    <property type="match status" value="1"/>
</dbReference>
<dbReference type="PANTHER" id="PTHR11390:SF21">
    <property type="entry name" value="DNA TOPOISOMERASE 3-ALPHA"/>
    <property type="match status" value="1"/>
</dbReference>
<dbReference type="InterPro" id="IPR006171">
    <property type="entry name" value="TOPRIM_dom"/>
</dbReference>
<dbReference type="SUPFAM" id="SSF56712">
    <property type="entry name" value="Prokaryotic type I DNA topoisomerase"/>
    <property type="match status" value="1"/>
</dbReference>
<organism evidence="13 14">
    <name type="scientific">Pediococcus inopinatus</name>
    <dbReference type="NCBI Taxonomy" id="114090"/>
    <lineage>
        <taxon>Bacteria</taxon>
        <taxon>Bacillati</taxon>
        <taxon>Bacillota</taxon>
        <taxon>Bacilli</taxon>
        <taxon>Lactobacillales</taxon>
        <taxon>Lactobacillaceae</taxon>
        <taxon>Pediococcus</taxon>
    </lineage>
</organism>
<proteinExistence type="inferred from homology"/>
<evidence type="ECO:0000313" key="14">
    <source>
        <dbReference type="Proteomes" id="UP001302696"/>
    </source>
</evidence>
<dbReference type="InterPro" id="IPR000380">
    <property type="entry name" value="Topo_IA"/>
</dbReference>
<evidence type="ECO:0000259" key="11">
    <source>
        <dbReference type="PROSITE" id="PS50880"/>
    </source>
</evidence>
<dbReference type="SMART" id="SM00493">
    <property type="entry name" value="TOPRIM"/>
    <property type="match status" value="1"/>
</dbReference>
<dbReference type="Gene3D" id="1.10.460.10">
    <property type="entry name" value="Topoisomerase I, domain 2"/>
    <property type="match status" value="1"/>
</dbReference>
<dbReference type="PRINTS" id="PR00417">
    <property type="entry name" value="PRTPISMRASEI"/>
</dbReference>
<dbReference type="EMBL" id="CP104778">
    <property type="protein sequence ID" value="WPC21086.1"/>
    <property type="molecule type" value="Genomic_DNA"/>
</dbReference>
<keyword evidence="6 13" id="KW-0413">Isomerase</keyword>
<evidence type="ECO:0000256" key="4">
    <source>
        <dbReference type="ARBA" id="ARBA00023029"/>
    </source>
</evidence>
<evidence type="ECO:0000259" key="12">
    <source>
        <dbReference type="PROSITE" id="PS52039"/>
    </source>
</evidence>
<dbReference type="PROSITE" id="PS52039">
    <property type="entry name" value="TOPO_IA_2"/>
    <property type="match status" value="1"/>
</dbReference>
<protein>
    <recommendedName>
        <fullName evidence="3">DNA topoisomerase</fullName>
        <ecNumber evidence="3">5.6.2.1</ecNumber>
    </recommendedName>
    <alternativeName>
        <fullName evidence="10">Omega-protein</fullName>
    </alternativeName>
    <alternativeName>
        <fullName evidence="9">Relaxing enzyme</fullName>
    </alternativeName>
    <alternativeName>
        <fullName evidence="7">Swivelase</fullName>
    </alternativeName>
    <alternativeName>
        <fullName evidence="8">Untwisting enzyme</fullName>
    </alternativeName>
</protein>
<dbReference type="InterPro" id="IPR034144">
    <property type="entry name" value="TOPRIM_TopoIII"/>
</dbReference>
<reference evidence="14" key="1">
    <citation type="submission" date="2024-06" db="EMBL/GenBank/DDBJ databases">
        <authorList>
            <person name="Chang H.C."/>
            <person name="Mun S.Y."/>
        </authorList>
    </citation>
    <scope>NUCLEOTIDE SEQUENCE [LARGE SCALE GENOMIC DNA]</scope>
    <source>
        <strain evidence="14">KT1</strain>
    </source>
</reference>
<dbReference type="Pfam" id="PF01131">
    <property type="entry name" value="Topoisom_bac"/>
    <property type="match status" value="1"/>
</dbReference>
<keyword evidence="14" id="KW-1185">Reference proteome</keyword>
<evidence type="ECO:0000256" key="1">
    <source>
        <dbReference type="ARBA" id="ARBA00000213"/>
    </source>
</evidence>
<sequence>MKVLLAEKPDQAEKYARSFENAKKQKGVWIVNDSQLGEIHIVNALGHLFELNEPEAYNQKWKQWNMADLPIIPQEFVWHLDTKKARAFKTIKQEVEKADGVIIGTDADREGENIAYSILSHIPNGTSKITKRLWINSLTKKGINDAFQNLRNASETKNYYYEARARQKSDWLVGMTMSRLTTIQLQNHGFDINGGYPVGRAQTATVAYIVNNDTLIKNFKKHKFYELELTDNNGIVYQNSEQKFKSFDEAQKALSSLSANSLVKSFEEKKDQHKSAPKLMALAQISKVAANRWGYSAKQTLKIVQSLYDVQGVEDGYMSYPRTHCRMITENEFKYLSENVNQYQNLLNFHFSVKNPQPRKKYVDGTKVKEHYALIPTAALPILDKLSEPQRNIYETIVKHTLLMFAGDEISNQRKITLQNQGYEFVATDKRITDPGFMALVKESVSQSRKNDFPEYEIGQQVMATGKIVEKETKPVNRVTEANLSDPILPKLGIGTPATRADMIELIKKHGYVTKNKKGELLPTVKAYVLCQYLEGTMFTKPELTAGWEKYLAKIGVGNGTENKFVGETENLITKLVQELPHRPLHISAMERQKVITPTRDVVNDFGECPKCHKGRVKEINGNSRNGKYHGYFCDNEKCEFGIPGTWGGTIVSEEMVTQLLENGRTPVLKFKSKKGTTYQASLNLDKSLKVIMNFVNKK</sequence>
<keyword evidence="5" id="KW-0238">DNA-binding</keyword>
<evidence type="ECO:0000313" key="13">
    <source>
        <dbReference type="EMBL" id="WPC21086.1"/>
    </source>
</evidence>
<evidence type="ECO:0000256" key="10">
    <source>
        <dbReference type="ARBA" id="ARBA00032877"/>
    </source>
</evidence>
<dbReference type="InterPro" id="IPR013497">
    <property type="entry name" value="Topo_IA_cen"/>
</dbReference>
<dbReference type="Gene3D" id="3.40.50.140">
    <property type="match status" value="1"/>
</dbReference>
<comment type="similarity">
    <text evidence="2">Belongs to the type IA topoisomerase family.</text>
</comment>
<dbReference type="PROSITE" id="PS50880">
    <property type="entry name" value="TOPRIM"/>
    <property type="match status" value="1"/>
</dbReference>
<feature type="domain" description="Topo IA-type catalytic" evidence="12">
    <location>
        <begin position="156"/>
        <end position="577"/>
    </location>
</feature>
<evidence type="ECO:0000256" key="6">
    <source>
        <dbReference type="ARBA" id="ARBA00023235"/>
    </source>
</evidence>
<name>A0ABZ0Q2A9_9LACO</name>
<evidence type="ECO:0000256" key="9">
    <source>
        <dbReference type="ARBA" id="ARBA00032235"/>
    </source>
</evidence>
<dbReference type="InterPro" id="IPR013824">
    <property type="entry name" value="Topo_IA_cen_sub1"/>
</dbReference>
<dbReference type="RefSeq" id="WP_323708993.1">
    <property type="nucleotide sequence ID" value="NZ_CP104778.1"/>
</dbReference>
<evidence type="ECO:0000256" key="2">
    <source>
        <dbReference type="ARBA" id="ARBA00009446"/>
    </source>
</evidence>
<dbReference type="InterPro" id="IPR003602">
    <property type="entry name" value="Topo_IA_DNA-bd_dom"/>
</dbReference>
<dbReference type="Proteomes" id="UP001302696">
    <property type="component" value="Chromosome"/>
</dbReference>
<dbReference type="Pfam" id="PF13342">
    <property type="entry name" value="Toprim_Crpt"/>
    <property type="match status" value="1"/>
</dbReference>
<dbReference type="PANTHER" id="PTHR11390">
    <property type="entry name" value="PROKARYOTIC DNA TOPOISOMERASE"/>
    <property type="match status" value="1"/>
</dbReference>
<dbReference type="SMART" id="SM00437">
    <property type="entry name" value="TOP1Ac"/>
    <property type="match status" value="1"/>
</dbReference>
<comment type="catalytic activity">
    <reaction evidence="1">
        <text>ATP-independent breakage of single-stranded DNA, followed by passage and rejoining.</text>
        <dbReference type="EC" id="5.6.2.1"/>
    </reaction>
</comment>
<dbReference type="Gene3D" id="1.10.290.10">
    <property type="entry name" value="Topoisomerase I, domain 4"/>
    <property type="match status" value="1"/>
</dbReference>
<dbReference type="InterPro" id="IPR023405">
    <property type="entry name" value="Topo_IA_core_domain"/>
</dbReference>
<dbReference type="CDD" id="cd03362">
    <property type="entry name" value="TOPRIM_TopoIA_TopoIII"/>
    <property type="match status" value="1"/>
</dbReference>
<evidence type="ECO:0000256" key="5">
    <source>
        <dbReference type="ARBA" id="ARBA00023125"/>
    </source>
</evidence>
<dbReference type="GO" id="GO:0016853">
    <property type="term" value="F:isomerase activity"/>
    <property type="evidence" value="ECO:0007669"/>
    <property type="project" value="UniProtKB-KW"/>
</dbReference>
<accession>A0ABZ0Q2A9</accession>